<dbReference type="STRING" id="63186.ZOBELLIA_1042"/>
<dbReference type="EMBL" id="FP476056">
    <property type="protein sequence ID" value="CAZ95099.1"/>
    <property type="molecule type" value="Genomic_DNA"/>
</dbReference>
<feature type="domain" description="Sialidase" evidence="5">
    <location>
        <begin position="64"/>
        <end position="353"/>
    </location>
</feature>
<dbReference type="GO" id="GO:0006689">
    <property type="term" value="P:ganglioside catabolic process"/>
    <property type="evidence" value="ECO:0007669"/>
    <property type="project" value="TreeGrafter"/>
</dbReference>
<evidence type="ECO:0000256" key="4">
    <source>
        <dbReference type="SAM" id="SignalP"/>
    </source>
</evidence>
<gene>
    <name evidence="6" type="primary">nanH</name>
    <name evidence="6" type="ordered locus">zobellia_1042</name>
</gene>
<evidence type="ECO:0000313" key="6">
    <source>
        <dbReference type="EMBL" id="CAZ95099.1"/>
    </source>
</evidence>
<dbReference type="HOGENOM" id="CLU_024620_1_0_10"/>
<comment type="catalytic activity">
    <reaction evidence="1">
        <text>Hydrolysis of alpha-(2-&gt;3)-, alpha-(2-&gt;6)-, alpha-(2-&gt;8)- glycosidic linkages of terminal sialic acid residues in oligosaccharides, glycoproteins, glycolipids, colominic acid and synthetic substrates.</text>
        <dbReference type="EC" id="3.2.1.18"/>
    </reaction>
</comment>
<dbReference type="GO" id="GO:0004308">
    <property type="term" value="F:exo-alpha-sialidase activity"/>
    <property type="evidence" value="ECO:0007669"/>
    <property type="project" value="UniProtKB-EC"/>
</dbReference>
<dbReference type="AlphaFoldDB" id="G0LA69"/>
<dbReference type="CDD" id="cd15482">
    <property type="entry name" value="Sialidase_non-viral"/>
    <property type="match status" value="1"/>
</dbReference>
<dbReference type="SUPFAM" id="SSF50939">
    <property type="entry name" value="Sialidases"/>
    <property type="match status" value="1"/>
</dbReference>
<evidence type="ECO:0000256" key="2">
    <source>
        <dbReference type="ARBA" id="ARBA00009348"/>
    </source>
</evidence>
<dbReference type="PANTHER" id="PTHR10628:SF30">
    <property type="entry name" value="EXO-ALPHA-SIALIDASE"/>
    <property type="match status" value="1"/>
</dbReference>
<dbReference type="GO" id="GO:0016020">
    <property type="term" value="C:membrane"/>
    <property type="evidence" value="ECO:0007669"/>
    <property type="project" value="TreeGrafter"/>
</dbReference>
<dbReference type="EC" id="3.2.1.18" evidence="3"/>
<dbReference type="PATRIC" id="fig|63186.3.peg.1024"/>
<feature type="chain" id="PRO_5003402301" description="exo-alpha-sialidase" evidence="4">
    <location>
        <begin position="27"/>
        <end position="386"/>
    </location>
</feature>
<dbReference type="GO" id="GO:0009313">
    <property type="term" value="P:oligosaccharide catabolic process"/>
    <property type="evidence" value="ECO:0007669"/>
    <property type="project" value="TreeGrafter"/>
</dbReference>
<dbReference type="Gene3D" id="2.120.10.10">
    <property type="match status" value="1"/>
</dbReference>
<comment type="similarity">
    <text evidence="2">Belongs to the glycosyl hydrolase 33 family.</text>
</comment>
<reference evidence="6 7" key="2">
    <citation type="journal article" date="2012" name="Environ. Microbiol.">
        <title>Characterization of the first alginolytic operons in a marine bacterium: from their emergence in marine Flavobacteriia to their independent transfers to marine Proteobacteria and human gut Bacteroides.</title>
        <authorList>
            <person name="Thomas F."/>
            <person name="Barbeyron T."/>
            <person name="Tonon T."/>
            <person name="Genicot S."/>
            <person name="Czjzek M."/>
            <person name="Michel G."/>
        </authorList>
    </citation>
    <scope>NUCLEOTIDE SEQUENCE [LARGE SCALE GENOMIC DNA]</scope>
    <source>
        <strain evidence="7">DSM 12802 / CCUG 47099 / CIP 106680 / NCIMB 13871 / Dsij</strain>
    </source>
</reference>
<evidence type="ECO:0000259" key="5">
    <source>
        <dbReference type="Pfam" id="PF13088"/>
    </source>
</evidence>
<dbReference type="PANTHER" id="PTHR10628">
    <property type="entry name" value="SIALIDASE"/>
    <property type="match status" value="1"/>
</dbReference>
<sequence>MMKDQNPLKQLLALIIFATISYSLPAQETTVSMADFNKLDYLFKNGEEGYNCFRIPAIVTTNKGSLLAFAEARKKSCSDTGDIDLVMKRSDDQGKTWSDLQVVWDDKNNVCGNPSPIVDQATGKIVLLSTWNLGEDREHEIIKGTSKDTRRVFLLKSNDDGHNWSFPEEITDHVKLTDWSWYATGPGSGIQVKDGNYKGRLIVASDHIEKGTNKYYSHIIYSDDHGESWNLGGRTPKDQVNECEVVELSDNRLMLNMRNYDRSQSLRQIAYSSNGGYTWDNMQYSEELIEPICQASILRFDANNKTYLIFSNPAHKDKRENMTIKVSSDDGKTWPISRTVFKGPSAYSDLVAFDGRVGLYYEAGKEKAYEGIVWVSFDARDLINMN</sequence>
<dbReference type="Proteomes" id="UP000008898">
    <property type="component" value="Chromosome"/>
</dbReference>
<dbReference type="InterPro" id="IPR011040">
    <property type="entry name" value="Sialidase"/>
</dbReference>
<dbReference type="KEGG" id="zga:ZOBELLIA_1042"/>
<keyword evidence="4" id="KW-0732">Signal</keyword>
<organism evidence="6 7">
    <name type="scientific">Zobellia galactanivorans (strain DSM 12802 / CCUG 47099 / CIP 106680 / NCIMB 13871 / Dsij)</name>
    <dbReference type="NCBI Taxonomy" id="63186"/>
    <lineage>
        <taxon>Bacteria</taxon>
        <taxon>Pseudomonadati</taxon>
        <taxon>Bacteroidota</taxon>
        <taxon>Flavobacteriia</taxon>
        <taxon>Flavobacteriales</taxon>
        <taxon>Flavobacteriaceae</taxon>
        <taxon>Zobellia</taxon>
    </lineage>
</organism>
<name>G0LA69_ZOBGA</name>
<proteinExistence type="inferred from homology"/>
<dbReference type="InterPro" id="IPR036278">
    <property type="entry name" value="Sialidase_sf"/>
</dbReference>
<dbReference type="GO" id="GO:0005737">
    <property type="term" value="C:cytoplasm"/>
    <property type="evidence" value="ECO:0007669"/>
    <property type="project" value="TreeGrafter"/>
</dbReference>
<dbReference type="InterPro" id="IPR026856">
    <property type="entry name" value="Sialidase_fam"/>
</dbReference>
<keyword evidence="7" id="KW-1185">Reference proteome</keyword>
<accession>G0LA69</accession>
<protein>
    <recommendedName>
        <fullName evidence="3">exo-alpha-sialidase</fullName>
        <ecNumber evidence="3">3.2.1.18</ecNumber>
    </recommendedName>
</protein>
<dbReference type="OrthoDB" id="7294637at2"/>
<keyword evidence="6" id="KW-0326">Glycosidase</keyword>
<dbReference type="RefSeq" id="WP_013992411.1">
    <property type="nucleotide sequence ID" value="NC_015844.1"/>
</dbReference>
<reference evidence="7" key="1">
    <citation type="submission" date="2009-07" db="EMBL/GenBank/DDBJ databases">
        <title>Complete genome sequence of Zobellia galactanivorans Dsij.</title>
        <authorList>
            <consortium name="Genoscope - CEA"/>
        </authorList>
    </citation>
    <scope>NUCLEOTIDE SEQUENCE [LARGE SCALE GENOMIC DNA]</scope>
    <source>
        <strain evidence="7">DSM 12802 / CCUG 47099 / CIP 106680 / NCIMB 13871 / Dsij</strain>
    </source>
</reference>
<evidence type="ECO:0000313" key="7">
    <source>
        <dbReference type="Proteomes" id="UP000008898"/>
    </source>
</evidence>
<feature type="signal peptide" evidence="4">
    <location>
        <begin position="1"/>
        <end position="26"/>
    </location>
</feature>
<dbReference type="Pfam" id="PF13088">
    <property type="entry name" value="BNR_2"/>
    <property type="match status" value="1"/>
</dbReference>
<evidence type="ECO:0000256" key="3">
    <source>
        <dbReference type="ARBA" id="ARBA00012733"/>
    </source>
</evidence>
<keyword evidence="6" id="KW-0378">Hydrolase</keyword>
<evidence type="ECO:0000256" key="1">
    <source>
        <dbReference type="ARBA" id="ARBA00000427"/>
    </source>
</evidence>